<keyword evidence="2" id="KW-1185">Reference proteome</keyword>
<dbReference type="EMBL" id="LNYH01000005">
    <property type="protein sequence ID" value="KTD34021.1"/>
    <property type="molecule type" value="Genomic_DNA"/>
</dbReference>
<dbReference type="Gene3D" id="1.25.40.20">
    <property type="entry name" value="Ankyrin repeat-containing domain"/>
    <property type="match status" value="1"/>
</dbReference>
<dbReference type="STRING" id="454.Lisr_0199"/>
<dbReference type="PATRIC" id="fig|454.4.peg.207"/>
<protein>
    <submittedName>
        <fullName evidence="1">Ankyrin repeats (3 copies)</fullName>
    </submittedName>
</protein>
<reference evidence="1 2" key="1">
    <citation type="submission" date="2015-11" db="EMBL/GenBank/DDBJ databases">
        <title>Genomic analysis of 38 Legionella species identifies large and diverse effector repertoires.</title>
        <authorList>
            <person name="Burstein D."/>
            <person name="Amaro F."/>
            <person name="Zusman T."/>
            <person name="Lifshitz Z."/>
            <person name="Cohen O."/>
            <person name="Gilbert J.A."/>
            <person name="Pupko T."/>
            <person name="Shuman H.A."/>
            <person name="Segal G."/>
        </authorList>
    </citation>
    <scope>NUCLEOTIDE SEQUENCE [LARGE SCALE GENOMIC DNA]</scope>
    <source>
        <strain evidence="1 2">Bercovier 4</strain>
    </source>
</reference>
<proteinExistence type="predicted"/>
<accession>A0A0W0WNX2</accession>
<dbReference type="SUPFAM" id="SSF48403">
    <property type="entry name" value="Ankyrin repeat"/>
    <property type="match status" value="1"/>
</dbReference>
<dbReference type="InterPro" id="IPR002110">
    <property type="entry name" value="Ankyrin_rpt"/>
</dbReference>
<name>A0A0W0WNX2_9GAMM</name>
<gene>
    <name evidence="1" type="ORF">Lisr_0199</name>
</gene>
<dbReference type="RefSeq" id="WP_058500589.1">
    <property type="nucleotide sequence ID" value="NZ_CAAAJA010000005.1"/>
</dbReference>
<dbReference type="SMART" id="SM00248">
    <property type="entry name" value="ANK"/>
    <property type="match status" value="3"/>
</dbReference>
<dbReference type="Proteomes" id="UP000054761">
    <property type="component" value="Unassembled WGS sequence"/>
</dbReference>
<comment type="caution">
    <text evidence="1">The sequence shown here is derived from an EMBL/GenBank/DDBJ whole genome shotgun (WGS) entry which is preliminary data.</text>
</comment>
<evidence type="ECO:0000313" key="1">
    <source>
        <dbReference type="EMBL" id="KTD34021.1"/>
    </source>
</evidence>
<organism evidence="1 2">
    <name type="scientific">Legionella israelensis</name>
    <dbReference type="NCBI Taxonomy" id="454"/>
    <lineage>
        <taxon>Bacteria</taxon>
        <taxon>Pseudomonadati</taxon>
        <taxon>Pseudomonadota</taxon>
        <taxon>Gammaproteobacteria</taxon>
        <taxon>Legionellales</taxon>
        <taxon>Legionellaceae</taxon>
        <taxon>Legionella</taxon>
    </lineage>
</organism>
<dbReference type="AlphaFoldDB" id="A0A0W0WNX2"/>
<evidence type="ECO:0000313" key="2">
    <source>
        <dbReference type="Proteomes" id="UP000054761"/>
    </source>
</evidence>
<dbReference type="InterPro" id="IPR036770">
    <property type="entry name" value="Ankyrin_rpt-contain_sf"/>
</dbReference>
<sequence length="363" mass="40216">MLDFDGNPLFGSVYRLAKDKNEKELTKEKVATSSKGKGYTVITVLAKEKDYQAVDFLLQRFDANLNDAVFGAALSGDEAFTDKLLQRQAALAYAVRGAAAGGHKAFVNNLLGRGAGLQAEAAYGFGLGNHVEFVDDFINQDRTLIKDALQGAACGGHVELVNALIKRGASLDDAVFGAAFGGHMNLVNELIHRGASLKEAAIGFICGGHVTGTQKEILRFVAFIDHPKLRELFVNEAKHGNTSLDASLVKTAARLNELIRKNKLTFEQAEIYLKVGPNNWFLQGQRLVKEGKLPAELYFHIASFLTESSFKDTKVVFETVNERIHERVINKHNSGFFAFFRSRKSRMEFEEMAEQNHQKRINF</sequence>
<dbReference type="OrthoDB" id="5652468at2"/>